<proteinExistence type="inferred from homology"/>
<keyword evidence="8" id="KW-0175">Coiled coil</keyword>
<dbReference type="InterPro" id="IPR007273">
    <property type="entry name" value="SCAMP"/>
</dbReference>
<comment type="subcellular location">
    <subcellularLocation>
        <location evidence="7">Cell membrane</location>
        <topology evidence="7">Multi-pass membrane protein</topology>
    </subcellularLocation>
    <subcellularLocation>
        <location evidence="7">Cytoplasmic vesicle</location>
        <location evidence="7">Secretory vesicle membrane</location>
        <topology evidence="7">Multi-pass membrane protein</topology>
    </subcellularLocation>
</comment>
<keyword evidence="5 7" id="KW-0472">Membrane</keyword>
<keyword evidence="4 7" id="KW-1133">Transmembrane helix</keyword>
<reference evidence="10 11" key="1">
    <citation type="journal article" date="2024" name="G3 (Bethesda)">
        <title>Genome assembly of Hibiscus sabdariffa L. provides insights into metabolisms of medicinal natural products.</title>
        <authorList>
            <person name="Kim T."/>
        </authorList>
    </citation>
    <scope>NUCLEOTIDE SEQUENCE [LARGE SCALE GENOMIC DNA]</scope>
    <source>
        <strain evidence="10">TK-2024</strain>
        <tissue evidence="10">Old leaves</tissue>
    </source>
</reference>
<dbReference type="PANTHER" id="PTHR10687">
    <property type="entry name" value="SECRETORY CARRIER-ASSOCIATED MEMBRANE PROTEIN SCAMP"/>
    <property type="match status" value="1"/>
</dbReference>
<evidence type="ECO:0000256" key="3">
    <source>
        <dbReference type="ARBA" id="ARBA00022692"/>
    </source>
</evidence>
<evidence type="ECO:0000256" key="8">
    <source>
        <dbReference type="SAM" id="Coils"/>
    </source>
</evidence>
<evidence type="ECO:0000256" key="9">
    <source>
        <dbReference type="SAM" id="MobiDB-lite"/>
    </source>
</evidence>
<evidence type="ECO:0000313" key="10">
    <source>
        <dbReference type="EMBL" id="KAK8558915.1"/>
    </source>
</evidence>
<comment type="caution">
    <text evidence="10">The sequence shown here is derived from an EMBL/GenBank/DDBJ whole genome shotgun (WGS) entry which is preliminary data.</text>
</comment>
<evidence type="ECO:0000256" key="7">
    <source>
        <dbReference type="RuleBase" id="RU363122"/>
    </source>
</evidence>
<evidence type="ECO:0000256" key="2">
    <source>
        <dbReference type="ARBA" id="ARBA00010482"/>
    </source>
</evidence>
<feature type="coiled-coil region" evidence="8">
    <location>
        <begin position="72"/>
        <end position="102"/>
    </location>
</feature>
<evidence type="ECO:0000256" key="4">
    <source>
        <dbReference type="ARBA" id="ARBA00022989"/>
    </source>
</evidence>
<keyword evidence="7" id="KW-1003">Cell membrane</keyword>
<keyword evidence="6 7" id="KW-0968">Cytoplasmic vesicle</keyword>
<organism evidence="10 11">
    <name type="scientific">Hibiscus sabdariffa</name>
    <name type="common">roselle</name>
    <dbReference type="NCBI Taxonomy" id="183260"/>
    <lineage>
        <taxon>Eukaryota</taxon>
        <taxon>Viridiplantae</taxon>
        <taxon>Streptophyta</taxon>
        <taxon>Embryophyta</taxon>
        <taxon>Tracheophyta</taxon>
        <taxon>Spermatophyta</taxon>
        <taxon>Magnoliopsida</taxon>
        <taxon>eudicotyledons</taxon>
        <taxon>Gunneridae</taxon>
        <taxon>Pentapetalae</taxon>
        <taxon>rosids</taxon>
        <taxon>malvids</taxon>
        <taxon>Malvales</taxon>
        <taxon>Malvaceae</taxon>
        <taxon>Malvoideae</taxon>
        <taxon>Hibiscus</taxon>
    </lineage>
</organism>
<feature type="region of interest" description="Disordered" evidence="9">
    <location>
        <begin position="1"/>
        <end position="65"/>
    </location>
</feature>
<comment type="similarity">
    <text evidence="2 7">Belongs to the SCAMP family.</text>
</comment>
<evidence type="ECO:0000313" key="11">
    <source>
        <dbReference type="Proteomes" id="UP001472677"/>
    </source>
</evidence>
<keyword evidence="11" id="KW-1185">Reference proteome</keyword>
<gene>
    <name evidence="10" type="ORF">V6N12_042207</name>
</gene>
<feature type="transmembrane region" description="Helical" evidence="7">
    <location>
        <begin position="251"/>
        <end position="275"/>
    </location>
</feature>
<feature type="transmembrane region" description="Helical" evidence="7">
    <location>
        <begin position="170"/>
        <end position="190"/>
    </location>
</feature>
<accession>A0ABR2EEG4</accession>
<evidence type="ECO:0000256" key="5">
    <source>
        <dbReference type="ARBA" id="ARBA00023136"/>
    </source>
</evidence>
<dbReference type="Proteomes" id="UP001472677">
    <property type="component" value="Unassembled WGS sequence"/>
</dbReference>
<sequence>MSHFDANPFAEEEVNPFSDPAVRKGSGQSNIGGGAFYTSNPGSVPPATSRLSPLPPEPYDRGATIDIPLDSAKDLKAREKELKAKEAELNKREQELKRKEDAIAQAGIVIEEKNWPPFFPIIHHDIANEVPIHLQKTQYVAFTTFLGLVLCLVWNIVAVTTAWIKGEGPTIWFLAIIYFISGVPGGYVLWYRPLYRAMRTDSALSFGRFFLFYLLHIGFCIFASVAPPIIFKGKSLAGILPAIDLIGSAHAFVGIFYFIGFGFFCIESLLSVWVVQQVYMYFRGSGKADEMKREAARRTMAAAL</sequence>
<name>A0ABR2EEG4_9ROSI</name>
<dbReference type="Pfam" id="PF04144">
    <property type="entry name" value="SCAMP"/>
    <property type="match status" value="1"/>
</dbReference>
<keyword evidence="3 7" id="KW-0812">Transmembrane</keyword>
<feature type="transmembrane region" description="Helical" evidence="7">
    <location>
        <begin position="139"/>
        <end position="164"/>
    </location>
</feature>
<evidence type="ECO:0000256" key="6">
    <source>
        <dbReference type="ARBA" id="ARBA00023329"/>
    </source>
</evidence>
<feature type="transmembrane region" description="Helical" evidence="7">
    <location>
        <begin position="210"/>
        <end position="231"/>
    </location>
</feature>
<dbReference type="EMBL" id="JBBPBM010000015">
    <property type="protein sequence ID" value="KAK8558915.1"/>
    <property type="molecule type" value="Genomic_DNA"/>
</dbReference>
<comment type="function">
    <text evidence="1 7">Probably involved in membrane trafficking.</text>
</comment>
<evidence type="ECO:0000256" key="1">
    <source>
        <dbReference type="ARBA" id="ARBA00004003"/>
    </source>
</evidence>
<keyword evidence="7" id="KW-0813">Transport</keyword>
<dbReference type="PANTHER" id="PTHR10687:SF76">
    <property type="entry name" value="SECRETORY CARRIER-ASSOCIATED MEMBRANE PROTEIN 1"/>
    <property type="match status" value="1"/>
</dbReference>
<protein>
    <recommendedName>
        <fullName evidence="7">Secretory carrier-associated membrane protein</fullName>
        <shortName evidence="7">Secretory carrier membrane protein</shortName>
    </recommendedName>
</protein>